<dbReference type="EMBL" id="JABWMH010000002">
    <property type="protein sequence ID" value="NVD27538.1"/>
    <property type="molecule type" value="Genomic_DNA"/>
</dbReference>
<dbReference type="NCBIfam" id="TIGR00254">
    <property type="entry name" value="GGDEF"/>
    <property type="match status" value="1"/>
</dbReference>
<dbReference type="PANTHER" id="PTHR45138">
    <property type="entry name" value="REGULATORY COMPONENTS OF SENSORY TRANSDUCTION SYSTEM"/>
    <property type="match status" value="1"/>
</dbReference>
<comment type="catalytic activity">
    <reaction evidence="2">
        <text>2 GTP = 3',3'-c-di-GMP + 2 diphosphate</text>
        <dbReference type="Rhea" id="RHEA:24898"/>
        <dbReference type="ChEBI" id="CHEBI:33019"/>
        <dbReference type="ChEBI" id="CHEBI:37565"/>
        <dbReference type="ChEBI" id="CHEBI:58805"/>
        <dbReference type="EC" id="2.7.7.65"/>
    </reaction>
</comment>
<evidence type="ECO:0000313" key="7">
    <source>
        <dbReference type="Proteomes" id="UP000652427"/>
    </source>
</evidence>
<keyword evidence="4" id="KW-1133">Transmembrane helix</keyword>
<dbReference type="RefSeq" id="WP_176279051.1">
    <property type="nucleotide sequence ID" value="NZ_JABWMH010000002.1"/>
</dbReference>
<evidence type="ECO:0000256" key="1">
    <source>
        <dbReference type="ARBA" id="ARBA00012528"/>
    </source>
</evidence>
<evidence type="ECO:0000259" key="5">
    <source>
        <dbReference type="PROSITE" id="PS50887"/>
    </source>
</evidence>
<keyword evidence="4" id="KW-0812">Transmembrane</keyword>
<dbReference type="InterPro" id="IPR043128">
    <property type="entry name" value="Rev_trsase/Diguanyl_cyclase"/>
</dbReference>
<reference evidence="6 7" key="1">
    <citation type="submission" date="2020-06" db="EMBL/GenBank/DDBJ databases">
        <authorList>
            <person name="Kim S.-J."/>
            <person name="Park S.-J."/>
        </authorList>
    </citation>
    <scope>NUCLEOTIDE SEQUENCE [LARGE SCALE GENOMIC DNA]</scope>
    <source>
        <strain evidence="6 7">SW-151</strain>
    </source>
</reference>
<feature type="region of interest" description="Disordered" evidence="3">
    <location>
        <begin position="375"/>
        <end position="403"/>
    </location>
</feature>
<feature type="transmembrane region" description="Helical" evidence="4">
    <location>
        <begin position="144"/>
        <end position="162"/>
    </location>
</feature>
<dbReference type="Gene3D" id="3.30.70.270">
    <property type="match status" value="1"/>
</dbReference>
<dbReference type="Proteomes" id="UP000652427">
    <property type="component" value="Unassembled WGS sequence"/>
</dbReference>
<feature type="transmembrane region" description="Helical" evidence="4">
    <location>
        <begin position="34"/>
        <end position="54"/>
    </location>
</feature>
<dbReference type="InterPro" id="IPR029787">
    <property type="entry name" value="Nucleotide_cyclase"/>
</dbReference>
<proteinExistence type="predicted"/>
<accession>A0ABX2N1N0</accession>
<feature type="transmembrane region" description="Helical" evidence="4">
    <location>
        <begin position="182"/>
        <end position="206"/>
    </location>
</feature>
<comment type="caution">
    <text evidence="6">The sequence shown here is derived from an EMBL/GenBank/DDBJ whole genome shotgun (WGS) entry which is preliminary data.</text>
</comment>
<dbReference type="PROSITE" id="PS50887">
    <property type="entry name" value="GGDEF"/>
    <property type="match status" value="1"/>
</dbReference>
<evidence type="ECO:0000256" key="4">
    <source>
        <dbReference type="SAM" id="Phobius"/>
    </source>
</evidence>
<evidence type="ECO:0000313" key="6">
    <source>
        <dbReference type="EMBL" id="NVD27538.1"/>
    </source>
</evidence>
<name>A0ABX2N1N0_9SPHN</name>
<dbReference type="CDD" id="cd01949">
    <property type="entry name" value="GGDEF"/>
    <property type="match status" value="1"/>
</dbReference>
<feature type="transmembrane region" description="Helical" evidence="4">
    <location>
        <begin position="88"/>
        <end position="110"/>
    </location>
</feature>
<gene>
    <name evidence="6" type="ORF">HUO14_06430</name>
</gene>
<dbReference type="SMART" id="SM00267">
    <property type="entry name" value="GGDEF"/>
    <property type="match status" value="1"/>
</dbReference>
<feature type="transmembrane region" description="Helical" evidence="4">
    <location>
        <begin position="6"/>
        <end position="27"/>
    </location>
</feature>
<keyword evidence="4" id="KW-0472">Membrane</keyword>
<feature type="transmembrane region" description="Helical" evidence="4">
    <location>
        <begin position="60"/>
        <end position="81"/>
    </location>
</feature>
<dbReference type="InterPro" id="IPR000160">
    <property type="entry name" value="GGDEF_dom"/>
</dbReference>
<dbReference type="Pfam" id="PF00990">
    <property type="entry name" value="GGDEF"/>
    <property type="match status" value="1"/>
</dbReference>
<dbReference type="SUPFAM" id="SSF55073">
    <property type="entry name" value="Nucleotide cyclase"/>
    <property type="match status" value="1"/>
</dbReference>
<dbReference type="InterPro" id="IPR050469">
    <property type="entry name" value="Diguanylate_Cyclase"/>
</dbReference>
<protein>
    <recommendedName>
        <fullName evidence="1">diguanylate cyclase</fullName>
        <ecNumber evidence="1">2.7.7.65</ecNumber>
    </recommendedName>
</protein>
<evidence type="ECO:0000256" key="3">
    <source>
        <dbReference type="SAM" id="MobiDB-lite"/>
    </source>
</evidence>
<feature type="transmembrane region" description="Helical" evidence="4">
    <location>
        <begin position="116"/>
        <end position="137"/>
    </location>
</feature>
<keyword evidence="7" id="KW-1185">Reference proteome</keyword>
<evidence type="ECO:0000256" key="2">
    <source>
        <dbReference type="ARBA" id="ARBA00034247"/>
    </source>
</evidence>
<organism evidence="6 7">
    <name type="scientific">Parasphingorhabdus flavimaris</name>
    <dbReference type="NCBI Taxonomy" id="266812"/>
    <lineage>
        <taxon>Bacteria</taxon>
        <taxon>Pseudomonadati</taxon>
        <taxon>Pseudomonadota</taxon>
        <taxon>Alphaproteobacteria</taxon>
        <taxon>Sphingomonadales</taxon>
        <taxon>Sphingomonadaceae</taxon>
        <taxon>Parasphingorhabdus</taxon>
    </lineage>
</organism>
<dbReference type="EC" id="2.7.7.65" evidence="1"/>
<sequence>MQTQILGLVTPLMVLFFAATFVVLWRVGRMKRHVLGYGIAFALSAVGYLITHLLPADTFYLFHTTQLFYTLGTTAMLVSVCERAGQRLHLGSMAVVYLISALLLTVAVSFSNDVGARLIIVNMGYGVMFAMGVTTLLNARRRTVIDVAIIAVMAFQAADFLVRPTLTLLFEQTIPAEVYRDSIYYSLIGLVLGVKGVTTATVLIGATIDEWTTSLRESSELDALSGLRNRGAFEESIRSHLDRAQKEQRALSLVVADIDHFKKVNDIWGHQAGDQAIAGIGKLIREMVRGCDTAGRIGGEEFCVAIWNCPNDAAVQLADRIRLAFEDLQHDSLSNDVRLTASFGVATAHGGETYEQLFGRADAALYRAKSNGRNRVENAGDDHLEEPVPKTKSELIEFKRASG</sequence>
<dbReference type="PANTHER" id="PTHR45138:SF9">
    <property type="entry name" value="DIGUANYLATE CYCLASE DGCM-RELATED"/>
    <property type="match status" value="1"/>
</dbReference>
<feature type="domain" description="GGDEF" evidence="5">
    <location>
        <begin position="249"/>
        <end position="381"/>
    </location>
</feature>